<feature type="domain" description="RING-type" evidence="3">
    <location>
        <begin position="100"/>
        <end position="142"/>
    </location>
</feature>
<proteinExistence type="predicted"/>
<organism evidence="4 5">
    <name type="scientific">Morella rubra</name>
    <name type="common">Chinese bayberry</name>
    <dbReference type="NCBI Taxonomy" id="262757"/>
    <lineage>
        <taxon>Eukaryota</taxon>
        <taxon>Viridiplantae</taxon>
        <taxon>Streptophyta</taxon>
        <taxon>Embryophyta</taxon>
        <taxon>Tracheophyta</taxon>
        <taxon>Spermatophyta</taxon>
        <taxon>Magnoliopsida</taxon>
        <taxon>eudicotyledons</taxon>
        <taxon>Gunneridae</taxon>
        <taxon>Pentapetalae</taxon>
        <taxon>rosids</taxon>
        <taxon>fabids</taxon>
        <taxon>Fagales</taxon>
        <taxon>Myricaceae</taxon>
        <taxon>Morella</taxon>
    </lineage>
</organism>
<keyword evidence="1" id="KW-0862">Zinc</keyword>
<dbReference type="PROSITE" id="PS50089">
    <property type="entry name" value="ZF_RING_2"/>
    <property type="match status" value="1"/>
</dbReference>
<evidence type="ECO:0000256" key="1">
    <source>
        <dbReference type="PROSITE-ProRule" id="PRU00175"/>
    </source>
</evidence>
<accession>A0A6A1WNN1</accession>
<evidence type="ECO:0000256" key="2">
    <source>
        <dbReference type="SAM" id="Phobius"/>
    </source>
</evidence>
<dbReference type="CDD" id="cd16454">
    <property type="entry name" value="RING-H2_PA-TM-RING"/>
    <property type="match status" value="1"/>
</dbReference>
<keyword evidence="2" id="KW-0812">Transmembrane</keyword>
<dbReference type="InterPro" id="IPR001841">
    <property type="entry name" value="Znf_RING"/>
</dbReference>
<dbReference type="AlphaFoldDB" id="A0A6A1WNN1"/>
<gene>
    <name evidence="4" type="ORF">CJ030_MR1G019329</name>
</gene>
<dbReference type="SUPFAM" id="SSF57850">
    <property type="entry name" value="RING/U-box"/>
    <property type="match status" value="1"/>
</dbReference>
<dbReference type="Gene3D" id="3.30.40.10">
    <property type="entry name" value="Zinc/RING finger domain, C3HC4 (zinc finger)"/>
    <property type="match status" value="1"/>
</dbReference>
<dbReference type="PANTHER" id="PTHR46719:SF20">
    <property type="entry name" value="RING-H2 FINGER PROTEIN ATL70-LIKE"/>
    <property type="match status" value="1"/>
</dbReference>
<evidence type="ECO:0000259" key="3">
    <source>
        <dbReference type="PROSITE" id="PS50089"/>
    </source>
</evidence>
<dbReference type="OrthoDB" id="8062037at2759"/>
<evidence type="ECO:0000313" key="5">
    <source>
        <dbReference type="Proteomes" id="UP000516437"/>
    </source>
</evidence>
<dbReference type="Proteomes" id="UP000516437">
    <property type="component" value="Chromosome 1"/>
</dbReference>
<dbReference type="PANTHER" id="PTHR46719">
    <property type="entry name" value="TRANSCRIPTION FACTOR C2H2 FAMILY-RELATED"/>
    <property type="match status" value="1"/>
</dbReference>
<keyword evidence="1" id="KW-0863">Zinc-finger</keyword>
<reference evidence="4 5" key="1">
    <citation type="journal article" date="2019" name="Plant Biotechnol. J.">
        <title>The red bayberry genome and genetic basis of sex determination.</title>
        <authorList>
            <person name="Jia H.M."/>
            <person name="Jia H.J."/>
            <person name="Cai Q.L."/>
            <person name="Wang Y."/>
            <person name="Zhao H.B."/>
            <person name="Yang W.F."/>
            <person name="Wang G.Y."/>
            <person name="Li Y.H."/>
            <person name="Zhan D.L."/>
            <person name="Shen Y.T."/>
            <person name="Niu Q.F."/>
            <person name="Chang L."/>
            <person name="Qiu J."/>
            <person name="Zhao L."/>
            <person name="Xie H.B."/>
            <person name="Fu W.Y."/>
            <person name="Jin J."/>
            <person name="Li X.W."/>
            <person name="Jiao Y."/>
            <person name="Zhou C.C."/>
            <person name="Tu T."/>
            <person name="Chai C.Y."/>
            <person name="Gao J.L."/>
            <person name="Fan L.J."/>
            <person name="van de Weg E."/>
            <person name="Wang J.Y."/>
            <person name="Gao Z.S."/>
        </authorList>
    </citation>
    <scope>NUCLEOTIDE SEQUENCE [LARGE SCALE GENOMIC DNA]</scope>
    <source>
        <tissue evidence="4">Leaves</tissue>
    </source>
</reference>
<dbReference type="InterPro" id="IPR013083">
    <property type="entry name" value="Znf_RING/FYVE/PHD"/>
</dbReference>
<comment type="caution">
    <text evidence="4">The sequence shown here is derived from an EMBL/GenBank/DDBJ whole genome shotgun (WGS) entry which is preliminary data.</text>
</comment>
<keyword evidence="2" id="KW-1133">Transmembrane helix</keyword>
<dbReference type="SMART" id="SM00184">
    <property type="entry name" value="RING"/>
    <property type="match status" value="1"/>
</dbReference>
<keyword evidence="2" id="KW-0472">Membrane</keyword>
<sequence>MNNTTQSSDTIDRSNGLAFGIAFPICLVLICLCFTVAAYLCPRMRLPTNPSHQTSSRRPDSEQNFVAIELGLDEATLHSFPKLLYAQYKLKKSRSTTSCCSICLMDYKETDVLLSLPECGHLFHLKCINPWLRLHPTCPLCRNLPVPLPSTTPPTHQLPPLAVGNTARMISRGIQIESTFVP</sequence>
<dbReference type="GO" id="GO:0008270">
    <property type="term" value="F:zinc ion binding"/>
    <property type="evidence" value="ECO:0007669"/>
    <property type="project" value="UniProtKB-KW"/>
</dbReference>
<keyword evidence="5" id="KW-1185">Reference proteome</keyword>
<dbReference type="InterPro" id="IPR045899">
    <property type="entry name" value="ATL71-like"/>
</dbReference>
<name>A0A6A1WNN1_9ROSI</name>
<evidence type="ECO:0000313" key="4">
    <source>
        <dbReference type="EMBL" id="KAB1225447.1"/>
    </source>
</evidence>
<keyword evidence="1" id="KW-0479">Metal-binding</keyword>
<dbReference type="Pfam" id="PF13639">
    <property type="entry name" value="zf-RING_2"/>
    <property type="match status" value="1"/>
</dbReference>
<protein>
    <submittedName>
        <fullName evidence="4">Putative RING-H2 finger protein ATL71</fullName>
    </submittedName>
</protein>
<feature type="transmembrane region" description="Helical" evidence="2">
    <location>
        <begin position="17"/>
        <end position="41"/>
    </location>
</feature>
<dbReference type="EMBL" id="RXIC02000019">
    <property type="protein sequence ID" value="KAB1225447.1"/>
    <property type="molecule type" value="Genomic_DNA"/>
</dbReference>